<dbReference type="OrthoDB" id="343383at2"/>
<keyword evidence="1" id="KW-0805">Transcription regulation</keyword>
<dbReference type="Pfam" id="PF00196">
    <property type="entry name" value="GerE"/>
    <property type="match status" value="1"/>
</dbReference>
<evidence type="ECO:0000313" key="5">
    <source>
        <dbReference type="EMBL" id="USJ23429.1"/>
    </source>
</evidence>
<reference evidence="5" key="1">
    <citation type="submission" date="2022-06" db="EMBL/GenBank/DDBJ databases">
        <title>Physiological and biochemical characterization and genomic elucidation of a strain of the genus Ensifer adhaerens M8 that combines arsenic oxidation and chromium reduction.</title>
        <authorList>
            <person name="Li X."/>
            <person name="Yu c."/>
        </authorList>
    </citation>
    <scope>NUCLEOTIDE SEQUENCE</scope>
    <source>
        <strain evidence="5">M8</strain>
    </source>
</reference>
<gene>
    <name evidence="5" type="ORF">NE863_00085</name>
</gene>
<keyword evidence="3" id="KW-0804">Transcription</keyword>
<evidence type="ECO:0000259" key="4">
    <source>
        <dbReference type="PROSITE" id="PS50043"/>
    </source>
</evidence>
<dbReference type="GO" id="GO:0003677">
    <property type="term" value="F:DNA binding"/>
    <property type="evidence" value="ECO:0007669"/>
    <property type="project" value="UniProtKB-KW"/>
</dbReference>
<dbReference type="GO" id="GO:0006355">
    <property type="term" value="P:regulation of DNA-templated transcription"/>
    <property type="evidence" value="ECO:0007669"/>
    <property type="project" value="InterPro"/>
</dbReference>
<protein>
    <submittedName>
        <fullName evidence="5">Helix-turn-helix transcriptional regulator</fullName>
    </submittedName>
</protein>
<accession>A0A9Q8Y9B1</accession>
<dbReference type="CDD" id="cd06170">
    <property type="entry name" value="LuxR_C_like"/>
    <property type="match status" value="1"/>
</dbReference>
<dbReference type="PANTHER" id="PTHR44688:SF16">
    <property type="entry name" value="DNA-BINDING TRANSCRIPTIONAL ACTIVATOR DEVR_DOSR"/>
    <property type="match status" value="1"/>
</dbReference>
<evidence type="ECO:0000256" key="1">
    <source>
        <dbReference type="ARBA" id="ARBA00023015"/>
    </source>
</evidence>
<evidence type="ECO:0000313" key="6">
    <source>
        <dbReference type="Proteomes" id="UP001055460"/>
    </source>
</evidence>
<proteinExistence type="predicted"/>
<dbReference type="SMART" id="SM00421">
    <property type="entry name" value="HTH_LUXR"/>
    <property type="match status" value="1"/>
</dbReference>
<dbReference type="InterPro" id="IPR016032">
    <property type="entry name" value="Sig_transdc_resp-reg_C-effctor"/>
</dbReference>
<dbReference type="AlphaFoldDB" id="A0A9Q8Y9B1"/>
<dbReference type="PROSITE" id="PS00622">
    <property type="entry name" value="HTH_LUXR_1"/>
    <property type="match status" value="1"/>
</dbReference>
<dbReference type="PANTHER" id="PTHR44688">
    <property type="entry name" value="DNA-BINDING TRANSCRIPTIONAL ACTIVATOR DEVR_DOSR"/>
    <property type="match status" value="1"/>
</dbReference>
<dbReference type="InterPro" id="IPR000792">
    <property type="entry name" value="Tscrpt_reg_LuxR_C"/>
</dbReference>
<dbReference type="Gene3D" id="1.10.10.10">
    <property type="entry name" value="Winged helix-like DNA-binding domain superfamily/Winged helix DNA-binding domain"/>
    <property type="match status" value="1"/>
</dbReference>
<dbReference type="SUPFAM" id="SSF46894">
    <property type="entry name" value="C-terminal effector domain of the bipartite response regulators"/>
    <property type="match status" value="1"/>
</dbReference>
<evidence type="ECO:0000256" key="2">
    <source>
        <dbReference type="ARBA" id="ARBA00023125"/>
    </source>
</evidence>
<dbReference type="RefSeq" id="WP_060644091.1">
    <property type="nucleotide sequence ID" value="NZ_CAXURO020000001.1"/>
</dbReference>
<organism evidence="5 6">
    <name type="scientific">Ensifer adhaerens</name>
    <name type="common">Sinorhizobium morelense</name>
    <dbReference type="NCBI Taxonomy" id="106592"/>
    <lineage>
        <taxon>Bacteria</taxon>
        <taxon>Pseudomonadati</taxon>
        <taxon>Pseudomonadota</taxon>
        <taxon>Alphaproteobacteria</taxon>
        <taxon>Hyphomicrobiales</taxon>
        <taxon>Rhizobiaceae</taxon>
        <taxon>Sinorhizobium/Ensifer group</taxon>
        <taxon>Ensifer</taxon>
    </lineage>
</organism>
<keyword evidence="2" id="KW-0238">DNA-binding</keyword>
<dbReference type="EMBL" id="CP098807">
    <property type="protein sequence ID" value="USJ23429.1"/>
    <property type="molecule type" value="Genomic_DNA"/>
</dbReference>
<dbReference type="PROSITE" id="PS50043">
    <property type="entry name" value="HTH_LUXR_2"/>
    <property type="match status" value="1"/>
</dbReference>
<dbReference type="PRINTS" id="PR00038">
    <property type="entry name" value="HTHLUXR"/>
</dbReference>
<name>A0A9Q8Y9B1_ENSAD</name>
<sequence>MLASESVDISAMIGLIGTEDFGRALDRMLRSVTGFDLSVAFAYPYDARPIVLHDGYTAKVSASALSAYLGGAYLLDPFYVACCAGQPAGLWRMRELAPDQFFLSDFSSSAEVHPCVSMESGVLVEEVGFVIPLDGGLQATYSLMRGRGGEPFSETELARLRVYEPIVREAIRSNWRQQGQTIAPSPSEEGDDAMEAAFESLCSDRLTKQQRNIVRLILRGHSNLSIGKVMNIAEGTVRIHRKNIYRRLGISSQGALFRIFIDHLNGRQLY</sequence>
<dbReference type="Proteomes" id="UP001055460">
    <property type="component" value="Chromosome"/>
</dbReference>
<evidence type="ECO:0000256" key="3">
    <source>
        <dbReference type="ARBA" id="ARBA00023163"/>
    </source>
</evidence>
<dbReference type="InterPro" id="IPR036388">
    <property type="entry name" value="WH-like_DNA-bd_sf"/>
</dbReference>
<feature type="domain" description="HTH luxR-type" evidence="4">
    <location>
        <begin position="199"/>
        <end position="264"/>
    </location>
</feature>